<evidence type="ECO:0008006" key="3">
    <source>
        <dbReference type="Google" id="ProtNLM"/>
    </source>
</evidence>
<sequence>MLVKSFVVVVSGVTAGGKTTLINELHKEFIDSKVISFDDYSIDALPLQRHQ</sequence>
<dbReference type="Gene3D" id="3.40.50.300">
    <property type="entry name" value="P-loop containing nucleotide triphosphate hydrolases"/>
    <property type="match status" value="1"/>
</dbReference>
<reference evidence="2" key="1">
    <citation type="journal article" date="2019" name="Int. J. Syst. Evol. Microbiol.">
        <title>The Global Catalogue of Microorganisms (GCM) 10K type strain sequencing project: providing services to taxonomists for standard genome sequencing and annotation.</title>
        <authorList>
            <consortium name="The Broad Institute Genomics Platform"/>
            <consortium name="The Broad Institute Genome Sequencing Center for Infectious Disease"/>
            <person name="Wu L."/>
            <person name="Ma J."/>
        </authorList>
    </citation>
    <scope>NUCLEOTIDE SEQUENCE [LARGE SCALE GENOMIC DNA]</scope>
    <source>
        <strain evidence="2">KCTC 42143</strain>
    </source>
</reference>
<protein>
    <recommendedName>
        <fullName evidence="3">Uridine kinase</fullName>
    </recommendedName>
</protein>
<dbReference type="SUPFAM" id="SSF52540">
    <property type="entry name" value="P-loop containing nucleoside triphosphate hydrolases"/>
    <property type="match status" value="1"/>
</dbReference>
<evidence type="ECO:0000313" key="1">
    <source>
        <dbReference type="EMBL" id="MFD1800565.1"/>
    </source>
</evidence>
<organism evidence="1 2">
    <name type="scientific">Carnobacterium antarcticum</name>
    <dbReference type="NCBI Taxonomy" id="2126436"/>
    <lineage>
        <taxon>Bacteria</taxon>
        <taxon>Bacillati</taxon>
        <taxon>Bacillota</taxon>
        <taxon>Bacilli</taxon>
        <taxon>Lactobacillales</taxon>
        <taxon>Carnobacteriaceae</taxon>
        <taxon>Carnobacterium</taxon>
    </lineage>
</organism>
<keyword evidence="2" id="KW-1185">Reference proteome</keyword>
<comment type="caution">
    <text evidence="1">The sequence shown here is derived from an EMBL/GenBank/DDBJ whole genome shotgun (WGS) entry which is preliminary data.</text>
</comment>
<gene>
    <name evidence="1" type="ORF">ACFSBK_12045</name>
</gene>
<accession>A0ABW4NR20</accession>
<proteinExistence type="predicted"/>
<dbReference type="EMBL" id="JBHUFF010000035">
    <property type="protein sequence ID" value="MFD1800565.1"/>
    <property type="molecule type" value="Genomic_DNA"/>
</dbReference>
<dbReference type="RefSeq" id="WP_335338704.1">
    <property type="nucleotide sequence ID" value="NZ_JBHSQC010000007.1"/>
</dbReference>
<dbReference type="InterPro" id="IPR027417">
    <property type="entry name" value="P-loop_NTPase"/>
</dbReference>
<evidence type="ECO:0000313" key="2">
    <source>
        <dbReference type="Proteomes" id="UP001597285"/>
    </source>
</evidence>
<name>A0ABW4NR20_9LACT</name>
<dbReference type="Proteomes" id="UP001597285">
    <property type="component" value="Unassembled WGS sequence"/>
</dbReference>